<proteinExistence type="predicted"/>
<evidence type="ECO:0000313" key="2">
    <source>
        <dbReference type="Proteomes" id="UP000283295"/>
    </source>
</evidence>
<name>A0A3R6CV21_9FIRM</name>
<protein>
    <submittedName>
        <fullName evidence="1">Twitching motility protein PilT</fullName>
    </submittedName>
</protein>
<dbReference type="GeneID" id="92832155"/>
<dbReference type="Proteomes" id="UP000283295">
    <property type="component" value="Unassembled WGS sequence"/>
</dbReference>
<accession>A0A3R6CV21</accession>
<evidence type="ECO:0000313" key="1">
    <source>
        <dbReference type="EMBL" id="RGS43334.1"/>
    </source>
</evidence>
<reference evidence="1 2" key="1">
    <citation type="submission" date="2018-08" db="EMBL/GenBank/DDBJ databases">
        <title>A genome reference for cultivated species of the human gut microbiota.</title>
        <authorList>
            <person name="Zou Y."/>
            <person name="Xue W."/>
            <person name="Luo G."/>
        </authorList>
    </citation>
    <scope>NUCLEOTIDE SEQUENCE [LARGE SCALE GENOMIC DNA]</scope>
    <source>
        <strain evidence="1 2">AF22-21</strain>
    </source>
</reference>
<dbReference type="RefSeq" id="WP_004850979.1">
    <property type="nucleotide sequence ID" value="NZ_CABIWG010000001.1"/>
</dbReference>
<gene>
    <name evidence="1" type="ORF">DWX94_04480</name>
</gene>
<sequence length="139" mass="15402">MIHIITGDKGKGKTKALIDKVNNDVKVVSGTVVFLDNNNKHMYELSNRVKMINCTNYGISKLDAFTGFIRGIISQNTDIEKIYIDNFKTVAYVGESHIVEALDEIKNISDMFNVDIVICLATDVNGVPDDFKDCVIAAL</sequence>
<dbReference type="OrthoDB" id="1953676at2"/>
<comment type="caution">
    <text evidence="1">The sequence shown here is derived from an EMBL/GenBank/DDBJ whole genome shotgun (WGS) entry which is preliminary data.</text>
</comment>
<organism evidence="1 2">
    <name type="scientific">Coprococcus eutactus</name>
    <dbReference type="NCBI Taxonomy" id="33043"/>
    <lineage>
        <taxon>Bacteria</taxon>
        <taxon>Bacillati</taxon>
        <taxon>Bacillota</taxon>
        <taxon>Clostridia</taxon>
        <taxon>Lachnospirales</taxon>
        <taxon>Lachnospiraceae</taxon>
        <taxon>Coprococcus</taxon>
    </lineage>
</organism>
<dbReference type="EMBL" id="QRVK01000007">
    <property type="protein sequence ID" value="RGS43334.1"/>
    <property type="molecule type" value="Genomic_DNA"/>
</dbReference>
<dbReference type="AlphaFoldDB" id="A0A3R6CV21"/>